<comment type="caution">
    <text evidence="2">The sequence shown here is derived from an EMBL/GenBank/DDBJ whole genome shotgun (WGS) entry which is preliminary data.</text>
</comment>
<keyword evidence="3" id="KW-1185">Reference proteome</keyword>
<accession>A0A4U6XGT9</accession>
<feature type="compositionally biased region" description="Pro residues" evidence="1">
    <location>
        <begin position="150"/>
        <end position="177"/>
    </location>
</feature>
<dbReference type="AlphaFoldDB" id="A0A4U6XGT9"/>
<feature type="compositionally biased region" description="Low complexity" evidence="1">
    <location>
        <begin position="198"/>
        <end position="217"/>
    </location>
</feature>
<dbReference type="EMBL" id="PJEX01000114">
    <property type="protein sequence ID" value="TKW55005.1"/>
    <property type="molecule type" value="Genomic_DNA"/>
</dbReference>
<dbReference type="PRINTS" id="PR01217">
    <property type="entry name" value="PRICHEXTENSN"/>
</dbReference>
<sequence length="241" mass="24016">MDRAKNSVVDRDEERPERPEGANRRVEDAESTNPEAVAVGARQVAGLNGITLPLDPNQLLSVLGSLNGQAPAPVVSTGSVPPNNNANVPTVTIFVTVTPPPVTQTIMIMIPTTVTVTATPGAPPGLPPAAPPPPPAFPPSSSPPKLSQPAAPPPPPKTTAPPPPPPLPVMPPPPPSPVSGITTPLMGSGPMPVPPPMSATSMSASASASSSPKGAAGTPTAVVLLGVFGGVGKLTSRPNLC</sequence>
<dbReference type="Proteomes" id="UP000310108">
    <property type="component" value="Unassembled WGS sequence"/>
</dbReference>
<dbReference type="OrthoDB" id="4851546at2759"/>
<organism evidence="2 3">
    <name type="scientific">Colletotrichum tanaceti</name>
    <dbReference type="NCBI Taxonomy" id="1306861"/>
    <lineage>
        <taxon>Eukaryota</taxon>
        <taxon>Fungi</taxon>
        <taxon>Dikarya</taxon>
        <taxon>Ascomycota</taxon>
        <taxon>Pezizomycotina</taxon>
        <taxon>Sordariomycetes</taxon>
        <taxon>Hypocreomycetidae</taxon>
        <taxon>Glomerellales</taxon>
        <taxon>Glomerellaceae</taxon>
        <taxon>Colletotrichum</taxon>
        <taxon>Colletotrichum destructivum species complex</taxon>
    </lineage>
</organism>
<feature type="compositionally biased region" description="Pro residues" evidence="1">
    <location>
        <begin position="121"/>
        <end position="142"/>
    </location>
</feature>
<feature type="region of interest" description="Disordered" evidence="1">
    <location>
        <begin position="119"/>
        <end position="217"/>
    </location>
</feature>
<feature type="compositionally biased region" description="Low complexity" evidence="1">
    <location>
        <begin position="178"/>
        <end position="190"/>
    </location>
</feature>
<feature type="compositionally biased region" description="Basic and acidic residues" evidence="1">
    <location>
        <begin position="1"/>
        <end position="28"/>
    </location>
</feature>
<dbReference type="STRING" id="1306861.A0A4U6XGT9"/>
<protein>
    <submittedName>
        <fullName evidence="2">Uncharacterized protein</fullName>
    </submittedName>
</protein>
<evidence type="ECO:0000313" key="2">
    <source>
        <dbReference type="EMBL" id="TKW55005.1"/>
    </source>
</evidence>
<reference evidence="2 3" key="1">
    <citation type="journal article" date="2019" name="PLoS ONE">
        <title>Comparative genome analysis indicates high evolutionary potential of pathogenicity genes in Colletotrichum tanaceti.</title>
        <authorList>
            <person name="Lelwala R.V."/>
            <person name="Korhonen P.K."/>
            <person name="Young N.D."/>
            <person name="Scott J.B."/>
            <person name="Ades P.A."/>
            <person name="Gasser R.B."/>
            <person name="Taylor P.W.J."/>
        </authorList>
    </citation>
    <scope>NUCLEOTIDE SEQUENCE [LARGE SCALE GENOMIC DNA]</scope>
    <source>
        <strain evidence="2">BRIP57314</strain>
    </source>
</reference>
<feature type="region of interest" description="Disordered" evidence="1">
    <location>
        <begin position="1"/>
        <end position="35"/>
    </location>
</feature>
<evidence type="ECO:0000256" key="1">
    <source>
        <dbReference type="SAM" id="MobiDB-lite"/>
    </source>
</evidence>
<gene>
    <name evidence="2" type="ORF">CTA1_13387</name>
</gene>
<name>A0A4U6XGT9_9PEZI</name>
<proteinExistence type="predicted"/>
<evidence type="ECO:0000313" key="3">
    <source>
        <dbReference type="Proteomes" id="UP000310108"/>
    </source>
</evidence>